<dbReference type="EMBL" id="UINC01001502">
    <property type="protein sequence ID" value="SUZ82339.1"/>
    <property type="molecule type" value="Genomic_DNA"/>
</dbReference>
<accession>A0A381QUT5</accession>
<dbReference type="AlphaFoldDB" id="A0A381QUT5"/>
<protein>
    <submittedName>
        <fullName evidence="1">Uncharacterized protein</fullName>
    </submittedName>
</protein>
<name>A0A381QUT5_9ZZZZ</name>
<sequence length="24" mass="2669">MFFSGLMGFVAATARLILFKGDEF</sequence>
<proteinExistence type="predicted"/>
<evidence type="ECO:0000313" key="1">
    <source>
        <dbReference type="EMBL" id="SUZ82339.1"/>
    </source>
</evidence>
<reference evidence="1" key="1">
    <citation type="submission" date="2018-05" db="EMBL/GenBank/DDBJ databases">
        <authorList>
            <person name="Lanie J.A."/>
            <person name="Ng W.-L."/>
            <person name="Kazmierczak K.M."/>
            <person name="Andrzejewski T.M."/>
            <person name="Davidsen T.M."/>
            <person name="Wayne K.J."/>
            <person name="Tettelin H."/>
            <person name="Glass J.I."/>
            <person name="Rusch D."/>
            <person name="Podicherti R."/>
            <person name="Tsui H.-C.T."/>
            <person name="Winkler M.E."/>
        </authorList>
    </citation>
    <scope>NUCLEOTIDE SEQUENCE</scope>
</reference>
<gene>
    <name evidence="1" type="ORF">METZ01_LOCUS35193</name>
</gene>
<organism evidence="1">
    <name type="scientific">marine metagenome</name>
    <dbReference type="NCBI Taxonomy" id="408172"/>
    <lineage>
        <taxon>unclassified sequences</taxon>
        <taxon>metagenomes</taxon>
        <taxon>ecological metagenomes</taxon>
    </lineage>
</organism>